<sequence length="429" mass="47980">MRAGGILRAAWRRRIAHAWTGIPLLALWRLLDLLVPKRRDHWALFAHPLKPGQLVENARAVHEALRGEPGVRTWVFVRGTSTPPPGVDPDTVVELGTLAGLWRLARCGVLLLTNSTSMDMSLAWSNGGFSAPRPWLRRRVVVNLWHGIPLKRLFALANPEQRRHGDRNRFRRLERRHYDGLVASSDVDAHAMAAIFHPLPPERVWATGLPRNDFLVQPEADLPAPLRAELERVRALCAGRRLVLYAPTYRDASVARELGYHFSAAEIAALGRVLERHGAVLGVRGHYLANAGGLLPEAGAQAAAPVLDLGHARFHEIAPLLRHSSLVVTDYSSVYIDALYLDLPVLSFAYDLDHYRDHQNGLLYDMELAFPGPVARDFDGMLRELDRLLSLPAFAPDAHYRQVQRLFFRHLDAGNTGRVIARVRQLAGV</sequence>
<keyword evidence="6" id="KW-0472">Membrane</keyword>
<evidence type="ECO:0000313" key="7">
    <source>
        <dbReference type="EMBL" id="TWH16891.1"/>
    </source>
</evidence>
<dbReference type="Gene3D" id="3.40.50.11820">
    <property type="match status" value="1"/>
</dbReference>
<evidence type="ECO:0000313" key="8">
    <source>
        <dbReference type="Proteomes" id="UP000321583"/>
    </source>
</evidence>
<comment type="caution">
    <text evidence="7">The sequence shown here is derived from an EMBL/GenBank/DDBJ whole genome shotgun (WGS) entry which is preliminary data.</text>
</comment>
<dbReference type="InterPro" id="IPR051612">
    <property type="entry name" value="Teichoic_Acid_Biosynth"/>
</dbReference>
<dbReference type="SUPFAM" id="SSF53756">
    <property type="entry name" value="UDP-Glycosyltransferase/glycogen phosphorylase"/>
    <property type="match status" value="1"/>
</dbReference>
<keyword evidence="4 7" id="KW-0808">Transferase</keyword>
<protein>
    <submittedName>
        <fullName evidence="7">CDP-glycerol glycerophosphotransferase</fullName>
    </submittedName>
</protein>
<evidence type="ECO:0000256" key="5">
    <source>
        <dbReference type="ARBA" id="ARBA00022944"/>
    </source>
</evidence>
<gene>
    <name evidence="7" type="ORF">L613_010700000070</name>
</gene>
<keyword evidence="5" id="KW-0777">Teichoic acid biosynthesis</keyword>
<dbReference type="GO" id="GO:0047355">
    <property type="term" value="F:CDP-glycerol glycerophosphotransferase activity"/>
    <property type="evidence" value="ECO:0007669"/>
    <property type="project" value="InterPro"/>
</dbReference>
<dbReference type="InterPro" id="IPR043149">
    <property type="entry name" value="TagF_N"/>
</dbReference>
<evidence type="ECO:0000256" key="1">
    <source>
        <dbReference type="ARBA" id="ARBA00004202"/>
    </source>
</evidence>
<dbReference type="Pfam" id="PF04464">
    <property type="entry name" value="Glyphos_transf"/>
    <property type="match status" value="1"/>
</dbReference>
<reference evidence="7 8" key="1">
    <citation type="submission" date="2019-07" db="EMBL/GenBank/DDBJ databases">
        <title>Genome sequencing of lignin-degrading bacterial isolates.</title>
        <authorList>
            <person name="Gladden J."/>
        </authorList>
    </citation>
    <scope>NUCLEOTIDE SEQUENCE [LARGE SCALE GENOMIC DNA]</scope>
    <source>
        <strain evidence="7 8">J19</strain>
    </source>
</reference>
<evidence type="ECO:0000256" key="6">
    <source>
        <dbReference type="ARBA" id="ARBA00023136"/>
    </source>
</evidence>
<comment type="similarity">
    <text evidence="2">Belongs to the CDP-glycerol glycerophosphotransferase family.</text>
</comment>
<organism evidence="7 8">
    <name type="scientific">Pseudoxanthomonas taiwanensis J19</name>
    <dbReference type="NCBI Taxonomy" id="935569"/>
    <lineage>
        <taxon>Bacteria</taxon>
        <taxon>Pseudomonadati</taxon>
        <taxon>Pseudomonadota</taxon>
        <taxon>Gammaproteobacteria</taxon>
        <taxon>Lysobacterales</taxon>
        <taxon>Lysobacteraceae</taxon>
        <taxon>Pseudoxanthomonas</taxon>
    </lineage>
</organism>
<dbReference type="Gene3D" id="3.40.50.12580">
    <property type="match status" value="1"/>
</dbReference>
<evidence type="ECO:0000256" key="3">
    <source>
        <dbReference type="ARBA" id="ARBA00022475"/>
    </source>
</evidence>
<keyword evidence="3" id="KW-1003">Cell membrane</keyword>
<dbReference type="GO" id="GO:0005886">
    <property type="term" value="C:plasma membrane"/>
    <property type="evidence" value="ECO:0007669"/>
    <property type="project" value="UniProtKB-SubCell"/>
</dbReference>
<evidence type="ECO:0000256" key="2">
    <source>
        <dbReference type="ARBA" id="ARBA00010488"/>
    </source>
</evidence>
<comment type="subcellular location">
    <subcellularLocation>
        <location evidence="1">Cell membrane</location>
        <topology evidence="1">Peripheral membrane protein</topology>
    </subcellularLocation>
</comment>
<proteinExistence type="inferred from homology"/>
<dbReference type="AlphaFoldDB" id="A0A562E512"/>
<dbReference type="InterPro" id="IPR007554">
    <property type="entry name" value="Glycerophosphate_synth"/>
</dbReference>
<dbReference type="EMBL" id="VLJS01000010">
    <property type="protein sequence ID" value="TWH16891.1"/>
    <property type="molecule type" value="Genomic_DNA"/>
</dbReference>
<dbReference type="Proteomes" id="UP000321583">
    <property type="component" value="Unassembled WGS sequence"/>
</dbReference>
<dbReference type="PANTHER" id="PTHR37316">
    <property type="entry name" value="TEICHOIC ACID GLYCEROL-PHOSPHATE PRIMASE"/>
    <property type="match status" value="1"/>
</dbReference>
<accession>A0A562E512</accession>
<name>A0A562E512_9GAMM</name>
<dbReference type="InterPro" id="IPR043148">
    <property type="entry name" value="TagF_C"/>
</dbReference>
<evidence type="ECO:0000256" key="4">
    <source>
        <dbReference type="ARBA" id="ARBA00022679"/>
    </source>
</evidence>
<keyword evidence="8" id="KW-1185">Reference proteome</keyword>
<dbReference type="GO" id="GO:0019350">
    <property type="term" value="P:teichoic acid biosynthetic process"/>
    <property type="evidence" value="ECO:0007669"/>
    <property type="project" value="UniProtKB-KW"/>
</dbReference>
<dbReference type="RefSeq" id="WP_198015042.1">
    <property type="nucleotide sequence ID" value="NZ_VLJS01000010.1"/>
</dbReference>
<dbReference type="PANTHER" id="PTHR37316:SF3">
    <property type="entry name" value="TEICHOIC ACID GLYCEROL-PHOSPHATE TRANSFERASE"/>
    <property type="match status" value="1"/>
</dbReference>